<dbReference type="InterPro" id="IPR012340">
    <property type="entry name" value="NA-bd_OB-fold"/>
</dbReference>
<feature type="domain" description="NfeD integral membrane" evidence="7">
    <location>
        <begin position="251"/>
        <end position="376"/>
    </location>
</feature>
<keyword evidence="9" id="KW-0645">Protease</keyword>
<dbReference type="HOGENOM" id="CLU_024619_1_1_2"/>
<evidence type="ECO:0000259" key="8">
    <source>
        <dbReference type="Pfam" id="PF25145"/>
    </source>
</evidence>
<protein>
    <submittedName>
        <fullName evidence="9">Serine protease</fullName>
    </submittedName>
</protein>
<evidence type="ECO:0000256" key="1">
    <source>
        <dbReference type="ARBA" id="ARBA00004141"/>
    </source>
</evidence>
<dbReference type="Gene3D" id="3.90.226.10">
    <property type="entry name" value="2-enoyl-CoA Hydratase, Chain A, domain 1"/>
    <property type="match status" value="1"/>
</dbReference>
<dbReference type="InterPro" id="IPR056738">
    <property type="entry name" value="NfeD1b_N"/>
</dbReference>
<proteinExistence type="predicted"/>
<dbReference type="AlphaFoldDB" id="B8D3U2"/>
<feature type="transmembrane region" description="Helical" evidence="5">
    <location>
        <begin position="321"/>
        <end position="341"/>
    </location>
</feature>
<evidence type="ECO:0000313" key="10">
    <source>
        <dbReference type="Proteomes" id="UP000006903"/>
    </source>
</evidence>
<keyword evidence="4 5" id="KW-0472">Membrane</keyword>
<accession>B8D3U2</accession>
<keyword evidence="2 5" id="KW-0812">Transmembrane</keyword>
<feature type="domain" description="NfeD1b N-terminal" evidence="8">
    <location>
        <begin position="46"/>
        <end position="212"/>
    </location>
</feature>
<sequence>MVRNPLLFFALVIVVALLIQVISISGDNSQAYTRTINQAIVLDITPPFDTIDTGIAECFMDALREAESTGSLLIYRVNSYGGLLDAGFTIGDAVLYSKTPTVAYVETKALSAATLIILPANIIALQRYSTIGDMQPVMVDPLTGQIQFINEPKILNPIIEKAKTYASRSNRNQTIIEEFVTHALTINSSLAIASRVADLEVENFDELLTTLNGAHVRIGDTEYVLNIDRGMMKTFSCSIRSRIISILSNSYIANILTTIGMLATIFALVSGKLAILPLTIGMLLLGLVGTGFSANMVSAFLIILGALLLALELFVIPGFGVVGVSGIILLTLGFALLPVYVPTGVSPSGEYIAVLRLYILVISLFLGGVFGIVIYKVAKVRRKKPVEFLPVSKKGRAIDELKPGSIGFVVVEGEYWRAVSNEYIAPGEEVIVEEMLENGVLRVRKKTDNH</sequence>
<dbReference type="InterPro" id="IPR056739">
    <property type="entry name" value="NfeD_membrane"/>
</dbReference>
<dbReference type="KEGG" id="dka:DKAM_0447"/>
<dbReference type="GO" id="GO:0006508">
    <property type="term" value="P:proteolysis"/>
    <property type="evidence" value="ECO:0007669"/>
    <property type="project" value="UniProtKB-KW"/>
</dbReference>
<feature type="domain" description="NfeD-like C-terminal" evidence="6">
    <location>
        <begin position="393"/>
        <end position="444"/>
    </location>
</feature>
<evidence type="ECO:0000256" key="5">
    <source>
        <dbReference type="SAM" id="Phobius"/>
    </source>
</evidence>
<feature type="transmembrane region" description="Helical" evidence="5">
    <location>
        <begin position="353"/>
        <end position="375"/>
    </location>
</feature>
<evidence type="ECO:0000256" key="2">
    <source>
        <dbReference type="ARBA" id="ARBA00022692"/>
    </source>
</evidence>
<comment type="subcellular location">
    <subcellularLocation>
        <location evidence="1">Membrane</location>
        <topology evidence="1">Multi-pass membrane protein</topology>
    </subcellularLocation>
</comment>
<dbReference type="STRING" id="490899.DKAM_0447"/>
<evidence type="ECO:0000259" key="7">
    <source>
        <dbReference type="Pfam" id="PF24961"/>
    </source>
</evidence>
<feature type="transmembrane region" description="Helical" evidence="5">
    <location>
        <begin position="251"/>
        <end position="269"/>
    </location>
</feature>
<dbReference type="Gene3D" id="2.40.50.140">
    <property type="entry name" value="Nucleic acid-binding proteins"/>
    <property type="match status" value="1"/>
</dbReference>
<reference evidence="9 10" key="1">
    <citation type="journal article" date="2009" name="J. Bacteriol.">
        <title>Complete genome sequence of the anaerobic, protein-degrading hyperthermophilic crenarchaeon Desulfurococcus kamchatkensis.</title>
        <authorList>
            <person name="Ravin N.V."/>
            <person name="Mardanov A.V."/>
            <person name="Beletsky A.V."/>
            <person name="Kublanov I.V."/>
            <person name="Kolganova T.V."/>
            <person name="Lebedinsky A.V."/>
            <person name="Chernyh N.A."/>
            <person name="Bonch-Osmolovskaya E.A."/>
            <person name="Skryabin K.G."/>
        </authorList>
    </citation>
    <scope>NUCLEOTIDE SEQUENCE [LARGE SCALE GENOMIC DNA]</scope>
    <source>
        <strain evidence="10">DSM 18924 / JCM 16383 / VKM B-2413 / 1221n</strain>
    </source>
</reference>
<dbReference type="InterPro" id="IPR002810">
    <property type="entry name" value="NfeD-like_C"/>
</dbReference>
<organism evidence="9 10">
    <name type="scientific">Desulfurococcus amylolyticus (strain DSM 18924 / JCM 16383 / VKM B-2413 / 1221n)</name>
    <name type="common">Desulfurococcus kamchatkensis</name>
    <dbReference type="NCBI Taxonomy" id="490899"/>
    <lineage>
        <taxon>Archaea</taxon>
        <taxon>Thermoproteota</taxon>
        <taxon>Thermoprotei</taxon>
        <taxon>Desulfurococcales</taxon>
        <taxon>Desulfurococcaceae</taxon>
        <taxon>Desulfurococcus</taxon>
    </lineage>
</organism>
<gene>
    <name evidence="9" type="ordered locus">DKAM_0447</name>
</gene>
<evidence type="ECO:0000259" key="6">
    <source>
        <dbReference type="Pfam" id="PF01957"/>
    </source>
</evidence>
<keyword evidence="9" id="KW-0378">Hydrolase</keyword>
<dbReference type="Pfam" id="PF24961">
    <property type="entry name" value="NfeD_membrane"/>
    <property type="match status" value="1"/>
</dbReference>
<dbReference type="SUPFAM" id="SSF52096">
    <property type="entry name" value="ClpP/crotonase"/>
    <property type="match status" value="1"/>
</dbReference>
<name>B8D3U2_DESA1</name>
<dbReference type="Pfam" id="PF01957">
    <property type="entry name" value="NfeD"/>
    <property type="match status" value="1"/>
</dbReference>
<dbReference type="GeneID" id="7170685"/>
<dbReference type="PANTHER" id="PTHR33507">
    <property type="entry name" value="INNER MEMBRANE PROTEIN YBBJ"/>
    <property type="match status" value="1"/>
</dbReference>
<evidence type="ECO:0000256" key="3">
    <source>
        <dbReference type="ARBA" id="ARBA00022989"/>
    </source>
</evidence>
<dbReference type="Proteomes" id="UP000006903">
    <property type="component" value="Chromosome"/>
</dbReference>
<dbReference type="GO" id="GO:0008233">
    <property type="term" value="F:peptidase activity"/>
    <property type="evidence" value="ECO:0007669"/>
    <property type="project" value="UniProtKB-KW"/>
</dbReference>
<keyword evidence="3 5" id="KW-1133">Transmembrane helix</keyword>
<dbReference type="PANTHER" id="PTHR33507:SF7">
    <property type="entry name" value="HYPOTHETICAL MEMBRANE PROTEIN, CONSERVED"/>
    <property type="match status" value="1"/>
</dbReference>
<dbReference type="SUPFAM" id="SSF141322">
    <property type="entry name" value="NfeD domain-like"/>
    <property type="match status" value="1"/>
</dbReference>
<dbReference type="GO" id="GO:0016020">
    <property type="term" value="C:membrane"/>
    <property type="evidence" value="ECO:0007669"/>
    <property type="project" value="UniProtKB-SubCell"/>
</dbReference>
<dbReference type="EMBL" id="CP001140">
    <property type="protein sequence ID" value="ACL10773.1"/>
    <property type="molecule type" value="Genomic_DNA"/>
</dbReference>
<dbReference type="eggNOG" id="arCOG01910">
    <property type="taxonomic scope" value="Archaea"/>
</dbReference>
<dbReference type="Pfam" id="PF25145">
    <property type="entry name" value="NfeD1b_N"/>
    <property type="match status" value="1"/>
</dbReference>
<dbReference type="InterPro" id="IPR029045">
    <property type="entry name" value="ClpP/crotonase-like_dom_sf"/>
</dbReference>
<dbReference type="InterPro" id="IPR052165">
    <property type="entry name" value="Membrane_assoc_protease"/>
</dbReference>
<dbReference type="RefSeq" id="WP_012608115.1">
    <property type="nucleotide sequence ID" value="NC_011766.1"/>
</dbReference>
<evidence type="ECO:0000313" key="9">
    <source>
        <dbReference type="EMBL" id="ACL10773.1"/>
    </source>
</evidence>
<evidence type="ECO:0000256" key="4">
    <source>
        <dbReference type="ARBA" id="ARBA00023136"/>
    </source>
</evidence>